<dbReference type="Proteomes" id="UP000634136">
    <property type="component" value="Unassembled WGS sequence"/>
</dbReference>
<gene>
    <name evidence="1" type="ORF">G2W53_007588</name>
</gene>
<reference evidence="1" key="1">
    <citation type="submission" date="2020-09" db="EMBL/GenBank/DDBJ databases">
        <title>Genome-Enabled Discovery of Anthraquinone Biosynthesis in Senna tora.</title>
        <authorList>
            <person name="Kang S.-H."/>
            <person name="Pandey R.P."/>
            <person name="Lee C.-M."/>
            <person name="Sim J.-S."/>
            <person name="Jeong J.-T."/>
            <person name="Choi B.-S."/>
            <person name="Jung M."/>
            <person name="Ginzburg D."/>
            <person name="Zhao K."/>
            <person name="Won S.Y."/>
            <person name="Oh T.-J."/>
            <person name="Yu Y."/>
            <person name="Kim N.-H."/>
            <person name="Lee O.R."/>
            <person name="Lee T.-H."/>
            <person name="Bashyal P."/>
            <person name="Kim T.-S."/>
            <person name="Lee W.-H."/>
            <person name="Kawkins C."/>
            <person name="Kim C.-K."/>
            <person name="Kim J.S."/>
            <person name="Ahn B.O."/>
            <person name="Rhee S.Y."/>
            <person name="Sohng J.K."/>
        </authorList>
    </citation>
    <scope>NUCLEOTIDE SEQUENCE</scope>
    <source>
        <tissue evidence="1">Leaf</tissue>
    </source>
</reference>
<comment type="caution">
    <text evidence="1">The sequence shown here is derived from an EMBL/GenBank/DDBJ whole genome shotgun (WGS) entry which is preliminary data.</text>
</comment>
<organism evidence="1 2">
    <name type="scientific">Senna tora</name>
    <dbReference type="NCBI Taxonomy" id="362788"/>
    <lineage>
        <taxon>Eukaryota</taxon>
        <taxon>Viridiplantae</taxon>
        <taxon>Streptophyta</taxon>
        <taxon>Embryophyta</taxon>
        <taxon>Tracheophyta</taxon>
        <taxon>Spermatophyta</taxon>
        <taxon>Magnoliopsida</taxon>
        <taxon>eudicotyledons</taxon>
        <taxon>Gunneridae</taxon>
        <taxon>Pentapetalae</taxon>
        <taxon>rosids</taxon>
        <taxon>fabids</taxon>
        <taxon>Fabales</taxon>
        <taxon>Fabaceae</taxon>
        <taxon>Caesalpinioideae</taxon>
        <taxon>Cassia clade</taxon>
        <taxon>Senna</taxon>
    </lineage>
</organism>
<sequence>MASLTSGESADSFGGGRRRLWRQEVVVCVLGFSLKVRVMGILGEEGLRKKKKREVEGLS</sequence>
<accession>A0A834X6F2</accession>
<name>A0A834X6F2_9FABA</name>
<keyword evidence="2" id="KW-1185">Reference proteome</keyword>
<dbReference type="EMBL" id="JAAIUW010000003">
    <property type="protein sequence ID" value="KAF7839106.1"/>
    <property type="molecule type" value="Genomic_DNA"/>
</dbReference>
<dbReference type="AlphaFoldDB" id="A0A834X6F2"/>
<protein>
    <submittedName>
        <fullName evidence="1">Uncharacterized protein</fullName>
    </submittedName>
</protein>
<proteinExistence type="predicted"/>
<evidence type="ECO:0000313" key="2">
    <source>
        <dbReference type="Proteomes" id="UP000634136"/>
    </source>
</evidence>
<evidence type="ECO:0000313" key="1">
    <source>
        <dbReference type="EMBL" id="KAF7839106.1"/>
    </source>
</evidence>